<reference evidence="4" key="2">
    <citation type="submission" date="2023-06" db="EMBL/GenBank/DDBJ databases">
        <authorList>
            <person name="Polev D.E."/>
            <person name="Saitova A.T."/>
            <person name="Bogumilchik E.A."/>
            <person name="Kokorina G.I."/>
            <person name="Voskresenskaia E.A."/>
        </authorList>
    </citation>
    <scope>NUCLEOTIDE SEQUENCE</scope>
    <source>
        <strain evidence="4">2145 StPb PI</strain>
    </source>
</reference>
<evidence type="ECO:0000256" key="1">
    <source>
        <dbReference type="ARBA" id="ARBA00022801"/>
    </source>
</evidence>
<dbReference type="GO" id="GO:0004113">
    <property type="term" value="F:2',3'-cyclic-nucleotide 3'-phosphodiesterase activity"/>
    <property type="evidence" value="ECO:0007669"/>
    <property type="project" value="InterPro"/>
</dbReference>
<dbReference type="GO" id="GO:0008664">
    <property type="term" value="F:RNA 2',3'-cyclic 3'-phosphodiesterase activity"/>
    <property type="evidence" value="ECO:0007669"/>
    <property type="project" value="UniProtKB-EC"/>
</dbReference>
<evidence type="ECO:0000313" key="6">
    <source>
        <dbReference type="Proteomes" id="UP001167864"/>
    </source>
</evidence>
<gene>
    <name evidence="4" type="primary">thpR</name>
    <name evidence="3" type="synonym">ligT</name>
    <name evidence="3" type="ORF">ERS137967_03317</name>
    <name evidence="4" type="ORF">QVN42_16740</name>
</gene>
<evidence type="ECO:0000313" key="4">
    <source>
        <dbReference type="EMBL" id="MDN0089001.1"/>
    </source>
</evidence>
<dbReference type="AlphaFoldDB" id="A0AAW7K2K8"/>
<feature type="short sequence motif" description="HXTX 1" evidence="2">
    <location>
        <begin position="48"/>
        <end position="51"/>
    </location>
</feature>
<proteinExistence type="inferred from homology"/>
<dbReference type="NCBIfam" id="NF011704">
    <property type="entry name" value="PRK15124.1"/>
    <property type="match status" value="1"/>
</dbReference>
<evidence type="ECO:0000313" key="3">
    <source>
        <dbReference type="EMBL" id="CNF09899.1"/>
    </source>
</evidence>
<dbReference type="InterPro" id="IPR004175">
    <property type="entry name" value="RNA_CPDase"/>
</dbReference>
<dbReference type="SUPFAM" id="SSF55144">
    <property type="entry name" value="LigT-like"/>
    <property type="match status" value="1"/>
</dbReference>
<dbReference type="EMBL" id="CPYD01000014">
    <property type="protein sequence ID" value="CNF09899.1"/>
    <property type="molecule type" value="Genomic_DNA"/>
</dbReference>
<dbReference type="Proteomes" id="UP001167864">
    <property type="component" value="Unassembled WGS sequence"/>
</dbReference>
<dbReference type="Proteomes" id="UP000040578">
    <property type="component" value="Unassembled WGS sequence"/>
</dbReference>
<keyword evidence="3" id="KW-0436">Ligase</keyword>
<dbReference type="NCBIfam" id="TIGR02258">
    <property type="entry name" value="2_5_ligase"/>
    <property type="match status" value="1"/>
</dbReference>
<dbReference type="RefSeq" id="WP_049601311.1">
    <property type="nucleotide sequence ID" value="NZ_CPYD01000014.1"/>
</dbReference>
<dbReference type="InterPro" id="IPR009097">
    <property type="entry name" value="Cyclic_Pdiesterase"/>
</dbReference>
<sequence length="189" mass="21269">MTDSANNPSRRLFFALALPRSRQQHIIQWRADHFPEETGRPIAAANLHLTLAFLGEVSEQKSQALRQLAGRIQQPAFTVTLDDLGHWPGSGVVWLGCKHAPRGLLQLAELLRSQAARSGCYQSPMPFHPHVTLFRNATRPVSLPPKVDAGQFTPSQFSLYESVYSRGRTRYKVIQSWSLGEKKREQDAI</sequence>
<feature type="active site" description="Proton donor" evidence="2">
    <location>
        <position position="48"/>
    </location>
</feature>
<comment type="function">
    <text evidence="2">Hydrolyzes RNA 2',3'-cyclic phosphodiester to an RNA 2'-phosphomonoester.</text>
</comment>
<protein>
    <recommendedName>
        <fullName evidence="2">RNA 2',3'-cyclic phosphodiesterase</fullName>
        <shortName evidence="2">RNA 2',3'-CPDase</shortName>
        <ecNumber evidence="2">3.1.4.58</ecNumber>
    </recommendedName>
</protein>
<dbReference type="Gene3D" id="3.90.1140.10">
    <property type="entry name" value="Cyclic phosphodiesterase"/>
    <property type="match status" value="1"/>
</dbReference>
<reference evidence="3 5" key="1">
    <citation type="submission" date="2015-03" db="EMBL/GenBank/DDBJ databases">
        <authorList>
            <consortium name="Pathogen Informatics"/>
            <person name="Murphy D."/>
        </authorList>
    </citation>
    <scope>NUCLEOTIDE SEQUENCE [LARGE SCALE GENOMIC DNA]</scope>
    <source>
        <strain evidence="5">type strain: CIP110231</strain>
        <strain evidence="3">Type strain: CIP110231</strain>
    </source>
</reference>
<dbReference type="Pfam" id="PF13563">
    <property type="entry name" value="2_5_RNA_ligase2"/>
    <property type="match status" value="1"/>
</dbReference>
<comment type="similarity">
    <text evidence="2">Belongs to the 2H phosphoesterase superfamily. ThpR family.</text>
</comment>
<comment type="catalytic activity">
    <reaction evidence="2">
        <text>a 3'-end 2',3'-cyclophospho-ribonucleotide-RNA + H2O = a 3'-end 2'-phospho-ribonucleotide-RNA + H(+)</text>
        <dbReference type="Rhea" id="RHEA:11828"/>
        <dbReference type="Rhea" id="RHEA-COMP:10464"/>
        <dbReference type="Rhea" id="RHEA-COMP:17353"/>
        <dbReference type="ChEBI" id="CHEBI:15377"/>
        <dbReference type="ChEBI" id="CHEBI:15378"/>
        <dbReference type="ChEBI" id="CHEBI:83064"/>
        <dbReference type="ChEBI" id="CHEBI:173113"/>
        <dbReference type="EC" id="3.1.4.58"/>
    </reaction>
</comment>
<accession>A0AAW7K2K8</accession>
<evidence type="ECO:0000313" key="5">
    <source>
        <dbReference type="Proteomes" id="UP000040578"/>
    </source>
</evidence>
<dbReference type="PANTHER" id="PTHR35561">
    <property type="entry name" value="RNA 2',3'-CYCLIC PHOSPHODIESTERASE"/>
    <property type="match status" value="1"/>
</dbReference>
<feature type="short sequence motif" description="HXTX 2" evidence="2">
    <location>
        <begin position="130"/>
        <end position="133"/>
    </location>
</feature>
<dbReference type="PANTHER" id="PTHR35561:SF1">
    <property type="entry name" value="RNA 2',3'-CYCLIC PHOSPHODIESTERASE"/>
    <property type="match status" value="1"/>
</dbReference>
<organism evidence="4 6">
    <name type="scientific">Yersinia nurmii</name>
    <dbReference type="NCBI Taxonomy" id="685706"/>
    <lineage>
        <taxon>Bacteria</taxon>
        <taxon>Pseudomonadati</taxon>
        <taxon>Pseudomonadota</taxon>
        <taxon>Gammaproteobacteria</taxon>
        <taxon>Enterobacterales</taxon>
        <taxon>Yersiniaceae</taxon>
        <taxon>Yersinia</taxon>
    </lineage>
</organism>
<feature type="active site" description="Proton acceptor" evidence="2">
    <location>
        <position position="130"/>
    </location>
</feature>
<keyword evidence="5" id="KW-1185">Reference proteome</keyword>
<dbReference type="EMBL" id="JAUEHU010000020">
    <property type="protein sequence ID" value="MDN0089001.1"/>
    <property type="molecule type" value="Genomic_DNA"/>
</dbReference>
<keyword evidence="1 2" id="KW-0378">Hydrolase</keyword>
<comment type="caution">
    <text evidence="4">The sequence shown here is derived from an EMBL/GenBank/DDBJ whole genome shotgun (WGS) entry which is preliminary data.</text>
</comment>
<evidence type="ECO:0000256" key="2">
    <source>
        <dbReference type="HAMAP-Rule" id="MF_01940"/>
    </source>
</evidence>
<name>A0AAW7K2K8_9GAMM</name>
<dbReference type="EC" id="3.1.4.58" evidence="2"/>
<dbReference type="HAMAP" id="MF_01940">
    <property type="entry name" value="RNA_CPDase"/>
    <property type="match status" value="1"/>
</dbReference>
<dbReference type="GO" id="GO:0016874">
    <property type="term" value="F:ligase activity"/>
    <property type="evidence" value="ECO:0007669"/>
    <property type="project" value="UniProtKB-KW"/>
</dbReference>